<evidence type="ECO:0000313" key="6">
    <source>
        <dbReference type="EMBL" id="KIP52849.1"/>
    </source>
</evidence>
<keyword evidence="7" id="KW-1185">Reference proteome</keyword>
<dbReference type="PRINTS" id="PR00455">
    <property type="entry name" value="HTHTETR"/>
</dbReference>
<dbReference type="SUPFAM" id="SSF46689">
    <property type="entry name" value="Homeodomain-like"/>
    <property type="match status" value="1"/>
</dbReference>
<dbReference type="Proteomes" id="UP000032120">
    <property type="component" value="Unassembled WGS sequence"/>
</dbReference>
<evidence type="ECO:0000256" key="4">
    <source>
        <dbReference type="PROSITE-ProRule" id="PRU00335"/>
    </source>
</evidence>
<feature type="domain" description="HTH tetR-type" evidence="5">
    <location>
        <begin position="18"/>
        <end position="78"/>
    </location>
</feature>
<feature type="DNA-binding region" description="H-T-H motif" evidence="4">
    <location>
        <begin position="41"/>
        <end position="60"/>
    </location>
</feature>
<dbReference type="EMBL" id="JXSQ01000006">
    <property type="protein sequence ID" value="KIP52849.1"/>
    <property type="molecule type" value="Genomic_DNA"/>
</dbReference>
<evidence type="ECO:0000259" key="5">
    <source>
        <dbReference type="PROSITE" id="PS50977"/>
    </source>
</evidence>
<dbReference type="PROSITE" id="PS50977">
    <property type="entry name" value="HTH_TETR_2"/>
    <property type="match status" value="1"/>
</dbReference>
<accession>A0A0D0IMP0</accession>
<sequence>MSDVDRDAPMSLRERRRVELHQAITAATLDLFEERGVEGTTVGDIAAAVGISTRTFFRYFPSKEVAAVSGQDAFDEAGRALLDTLQEGEPLLTQLVAAYRAAAAKLDDSSGETRRQLVRARRLLMANPAIHAASLHSEEWGNIAFADAITERMQLEGGLHEARIAVSMATYALRLAFDEWVRTENDPSAPALPALYDRMTHMLARVAAQPDSP</sequence>
<dbReference type="GO" id="GO:0003700">
    <property type="term" value="F:DNA-binding transcription factor activity"/>
    <property type="evidence" value="ECO:0007669"/>
    <property type="project" value="TreeGrafter"/>
</dbReference>
<evidence type="ECO:0000256" key="1">
    <source>
        <dbReference type="ARBA" id="ARBA00023015"/>
    </source>
</evidence>
<proteinExistence type="predicted"/>
<keyword evidence="1" id="KW-0805">Transcription regulation</keyword>
<protein>
    <recommendedName>
        <fullName evidence="5">HTH tetR-type domain-containing protein</fullName>
    </recommendedName>
</protein>
<dbReference type="InterPro" id="IPR001647">
    <property type="entry name" value="HTH_TetR"/>
</dbReference>
<dbReference type="InterPro" id="IPR009057">
    <property type="entry name" value="Homeodomain-like_sf"/>
</dbReference>
<evidence type="ECO:0000256" key="2">
    <source>
        <dbReference type="ARBA" id="ARBA00023125"/>
    </source>
</evidence>
<organism evidence="6 7">
    <name type="scientific">Leucobacter komagatae</name>
    <dbReference type="NCBI Taxonomy" id="55969"/>
    <lineage>
        <taxon>Bacteria</taxon>
        <taxon>Bacillati</taxon>
        <taxon>Actinomycetota</taxon>
        <taxon>Actinomycetes</taxon>
        <taxon>Micrococcales</taxon>
        <taxon>Microbacteriaceae</taxon>
        <taxon>Leucobacter</taxon>
    </lineage>
</organism>
<dbReference type="PANTHER" id="PTHR30055:SF238">
    <property type="entry name" value="MYCOFACTOCIN BIOSYNTHESIS TRANSCRIPTIONAL REGULATOR MFTR-RELATED"/>
    <property type="match status" value="1"/>
</dbReference>
<name>A0A0D0IMP0_9MICO</name>
<dbReference type="InterPro" id="IPR050109">
    <property type="entry name" value="HTH-type_TetR-like_transc_reg"/>
</dbReference>
<gene>
    <name evidence="6" type="ORF">SD72_06510</name>
</gene>
<keyword evidence="3" id="KW-0804">Transcription</keyword>
<reference evidence="6 7" key="1">
    <citation type="submission" date="2015-01" db="EMBL/GenBank/DDBJ databases">
        <title>Draft genome sequence of Leucobacter komagatae strain VKM ST2845.</title>
        <authorList>
            <person name="Karlyshev A.V."/>
            <person name="Kudryashova E.B."/>
        </authorList>
    </citation>
    <scope>NUCLEOTIDE SEQUENCE [LARGE SCALE GENOMIC DNA]</scope>
    <source>
        <strain evidence="6 7">VKM ST2845</strain>
    </source>
</reference>
<dbReference type="Gene3D" id="1.10.357.10">
    <property type="entry name" value="Tetracycline Repressor, domain 2"/>
    <property type="match status" value="1"/>
</dbReference>
<dbReference type="PANTHER" id="PTHR30055">
    <property type="entry name" value="HTH-TYPE TRANSCRIPTIONAL REGULATOR RUTR"/>
    <property type="match status" value="1"/>
</dbReference>
<comment type="caution">
    <text evidence="6">The sequence shown here is derived from an EMBL/GenBank/DDBJ whole genome shotgun (WGS) entry which is preliminary data.</text>
</comment>
<dbReference type="Pfam" id="PF00440">
    <property type="entry name" value="TetR_N"/>
    <property type="match status" value="1"/>
</dbReference>
<evidence type="ECO:0000256" key="3">
    <source>
        <dbReference type="ARBA" id="ARBA00023163"/>
    </source>
</evidence>
<dbReference type="AlphaFoldDB" id="A0A0D0IMP0"/>
<dbReference type="GO" id="GO:0000976">
    <property type="term" value="F:transcription cis-regulatory region binding"/>
    <property type="evidence" value="ECO:0007669"/>
    <property type="project" value="TreeGrafter"/>
</dbReference>
<keyword evidence="2 4" id="KW-0238">DNA-binding</keyword>
<dbReference type="RefSeq" id="WP_042543626.1">
    <property type="nucleotide sequence ID" value="NZ_JXSQ01000006.1"/>
</dbReference>
<evidence type="ECO:0000313" key="7">
    <source>
        <dbReference type="Proteomes" id="UP000032120"/>
    </source>
</evidence>